<dbReference type="Pfam" id="PF00756">
    <property type="entry name" value="Esterase"/>
    <property type="match status" value="1"/>
</dbReference>
<dbReference type="PROSITE" id="PS51257">
    <property type="entry name" value="PROKAR_LIPOPROTEIN"/>
    <property type="match status" value="1"/>
</dbReference>
<dbReference type="PANTHER" id="PTHR48098">
    <property type="entry name" value="ENTEROCHELIN ESTERASE-RELATED"/>
    <property type="match status" value="1"/>
</dbReference>
<dbReference type="Proteomes" id="UP000238823">
    <property type="component" value="Unassembled WGS sequence"/>
</dbReference>
<evidence type="ECO:0000256" key="1">
    <source>
        <dbReference type="SAM" id="MobiDB-lite"/>
    </source>
</evidence>
<name>A0A2S9YTU9_9BACT</name>
<dbReference type="SUPFAM" id="SSF53474">
    <property type="entry name" value="alpha/beta-Hydrolases"/>
    <property type="match status" value="1"/>
</dbReference>
<dbReference type="EMBL" id="PVNL01000041">
    <property type="protein sequence ID" value="PRQ08516.1"/>
    <property type="molecule type" value="Genomic_DNA"/>
</dbReference>
<proteinExistence type="predicted"/>
<evidence type="ECO:0000313" key="2">
    <source>
        <dbReference type="EMBL" id="PRQ08516.1"/>
    </source>
</evidence>
<feature type="region of interest" description="Disordered" evidence="1">
    <location>
        <begin position="20"/>
        <end position="73"/>
    </location>
</feature>
<dbReference type="Gene3D" id="3.40.50.1820">
    <property type="entry name" value="alpha/beta hydrolase"/>
    <property type="match status" value="1"/>
</dbReference>
<comment type="caution">
    <text evidence="2">The sequence shown here is derived from an EMBL/GenBank/DDBJ whole genome shotgun (WGS) entry which is preliminary data.</text>
</comment>
<sequence length="470" mass="49893">MRTWIAAAFVPFIGLGCAGPAPSSGDAGSGSGSGDESGSGTESGDELGTDTSSSDETQGPDDLPPPTDLPPELDACDLLEQLIDAVAAAPDPDARQQLADSFVREMTYGADGFPIVADTRLCVFHQGSEGLPLTVTGDFAEWQVDLHPLIEAAPGFYYAMIELPAAPTGLYKFVHDQTDYFADPLARRFGWDQIGEYSQIDAISGRSHHERWPDFDEAIGALEPRDLTVWIPADGFDAPALPVLYMHDGQNLFAPDALFGGWQVSATLDQAVNDGQLAPVIVVGVDNTAARFDEYTQVTDVIDGMTFGGRADEYADFLVDGVVPFMAERYPVTKDPASVGVMGSSLGGLVSLYIGLRHPDVFGQVGSMSGTISWGTIGADPPNPTIISEYSNAAPVGARIYLDSGGSEGAGCPGDGSDNYCGTVELADTLRGLGWVDEQDLFYRWDPGAPHNEVAWANRLLPALLDWFPG</sequence>
<organism evidence="2 3">
    <name type="scientific">Enhygromyxa salina</name>
    <dbReference type="NCBI Taxonomy" id="215803"/>
    <lineage>
        <taxon>Bacteria</taxon>
        <taxon>Pseudomonadati</taxon>
        <taxon>Myxococcota</taxon>
        <taxon>Polyangia</taxon>
        <taxon>Nannocystales</taxon>
        <taxon>Nannocystaceae</taxon>
        <taxon>Enhygromyxa</taxon>
    </lineage>
</organism>
<dbReference type="RefSeq" id="WP_106088827.1">
    <property type="nucleotide sequence ID" value="NZ_PVNL01000041.1"/>
</dbReference>
<feature type="compositionally biased region" description="Gly residues" evidence="1">
    <location>
        <begin position="27"/>
        <end position="37"/>
    </location>
</feature>
<dbReference type="InterPro" id="IPR014756">
    <property type="entry name" value="Ig_E-set"/>
</dbReference>
<dbReference type="PANTHER" id="PTHR48098:SF6">
    <property type="entry name" value="FERRI-BACILLIBACTIN ESTERASE BESA"/>
    <property type="match status" value="1"/>
</dbReference>
<dbReference type="InterPro" id="IPR000801">
    <property type="entry name" value="Esterase-like"/>
</dbReference>
<gene>
    <name evidence="2" type="ORF">ENSA7_18020</name>
</gene>
<dbReference type="InterPro" id="IPR050583">
    <property type="entry name" value="Mycobacterial_A85_antigen"/>
</dbReference>
<dbReference type="AlphaFoldDB" id="A0A2S9YTU9"/>
<dbReference type="SUPFAM" id="SSF81296">
    <property type="entry name" value="E set domains"/>
    <property type="match status" value="1"/>
</dbReference>
<dbReference type="InterPro" id="IPR029058">
    <property type="entry name" value="AB_hydrolase_fold"/>
</dbReference>
<protein>
    <submittedName>
        <fullName evidence="2">Enterobactin/ferric enterobactin esterase</fullName>
    </submittedName>
</protein>
<evidence type="ECO:0000313" key="3">
    <source>
        <dbReference type="Proteomes" id="UP000238823"/>
    </source>
</evidence>
<dbReference type="OrthoDB" id="49490at2"/>
<reference evidence="2 3" key="1">
    <citation type="submission" date="2018-03" db="EMBL/GenBank/DDBJ databases">
        <title>Draft Genome Sequences of the Obligatory Marine Myxobacteria Enhygromyxa salina SWB007.</title>
        <authorList>
            <person name="Poehlein A."/>
            <person name="Moghaddam J.A."/>
            <person name="Harms H."/>
            <person name="Alanjari M."/>
            <person name="Koenig G.M."/>
            <person name="Daniel R."/>
            <person name="Schaeberle T.F."/>
        </authorList>
    </citation>
    <scope>NUCLEOTIDE SEQUENCE [LARGE SCALE GENOMIC DNA]</scope>
    <source>
        <strain evidence="2 3">SWB007</strain>
    </source>
</reference>
<accession>A0A2S9YTU9</accession>